<keyword evidence="6" id="KW-0699">rRNA-binding</keyword>
<keyword evidence="2 6" id="KW-0689">Ribosomal protein</keyword>
<dbReference type="GO" id="GO:1990904">
    <property type="term" value="C:ribonucleoprotein complex"/>
    <property type="evidence" value="ECO:0007669"/>
    <property type="project" value="UniProtKB-KW"/>
</dbReference>
<dbReference type="STRING" id="57664.SAMN05661003_102202"/>
<reference evidence="8" key="1">
    <citation type="submission" date="2016-10" db="EMBL/GenBank/DDBJ databases">
        <authorList>
            <person name="Varghese N."/>
            <person name="Submissions S."/>
        </authorList>
    </citation>
    <scope>NUCLEOTIDE SEQUENCE [LARGE SCALE GENOMIC DNA]</scope>
    <source>
        <strain evidence="8">DSM 8987</strain>
    </source>
</reference>
<dbReference type="CDD" id="cd00473">
    <property type="entry name" value="bS6"/>
    <property type="match status" value="1"/>
</dbReference>
<keyword evidence="8" id="KW-1185">Reference proteome</keyword>
<dbReference type="GO" id="GO:0003735">
    <property type="term" value="F:structural constituent of ribosome"/>
    <property type="evidence" value="ECO:0007669"/>
    <property type="project" value="InterPro"/>
</dbReference>
<evidence type="ECO:0000313" key="7">
    <source>
        <dbReference type="EMBL" id="SDD94775.1"/>
    </source>
</evidence>
<dbReference type="InterPro" id="IPR000529">
    <property type="entry name" value="Ribosomal_bS6"/>
</dbReference>
<dbReference type="NCBIfam" id="TIGR00166">
    <property type="entry name" value="S6"/>
    <property type="match status" value="1"/>
</dbReference>
<dbReference type="GO" id="GO:0005840">
    <property type="term" value="C:ribosome"/>
    <property type="evidence" value="ECO:0007669"/>
    <property type="project" value="UniProtKB-KW"/>
</dbReference>
<dbReference type="SUPFAM" id="SSF54995">
    <property type="entry name" value="Ribosomal protein S6"/>
    <property type="match status" value="1"/>
</dbReference>
<dbReference type="Gene3D" id="3.30.70.60">
    <property type="match status" value="1"/>
</dbReference>
<dbReference type="HAMAP" id="MF_00360">
    <property type="entry name" value="Ribosomal_bS6"/>
    <property type="match status" value="1"/>
</dbReference>
<dbReference type="InterPro" id="IPR014717">
    <property type="entry name" value="Transl_elong_EF1B/ribsomal_bS6"/>
</dbReference>
<comment type="function">
    <text evidence="4 6">Binds together with bS18 to 16S ribosomal RNA.</text>
</comment>
<dbReference type="GO" id="GO:0006412">
    <property type="term" value="P:translation"/>
    <property type="evidence" value="ECO:0007669"/>
    <property type="project" value="UniProtKB-UniRule"/>
</dbReference>
<dbReference type="Pfam" id="PF01250">
    <property type="entry name" value="Ribosomal_S6"/>
    <property type="match status" value="1"/>
</dbReference>
<dbReference type="Proteomes" id="UP000243205">
    <property type="component" value="Unassembled WGS sequence"/>
</dbReference>
<organism evidence="7 8">
    <name type="scientific">Desulfuromonas thiophila</name>
    <dbReference type="NCBI Taxonomy" id="57664"/>
    <lineage>
        <taxon>Bacteria</taxon>
        <taxon>Pseudomonadati</taxon>
        <taxon>Thermodesulfobacteriota</taxon>
        <taxon>Desulfuromonadia</taxon>
        <taxon>Desulfuromonadales</taxon>
        <taxon>Desulfuromonadaceae</taxon>
        <taxon>Desulfuromonas</taxon>
    </lineage>
</organism>
<protein>
    <recommendedName>
        <fullName evidence="5 6">Small ribosomal subunit protein bS6</fullName>
    </recommendedName>
</protein>
<dbReference type="GO" id="GO:0070181">
    <property type="term" value="F:small ribosomal subunit rRNA binding"/>
    <property type="evidence" value="ECO:0007669"/>
    <property type="project" value="TreeGrafter"/>
</dbReference>
<dbReference type="EMBL" id="FNAQ01000002">
    <property type="protein sequence ID" value="SDD94775.1"/>
    <property type="molecule type" value="Genomic_DNA"/>
</dbReference>
<keyword evidence="3 6" id="KW-0687">Ribonucleoprotein</keyword>
<name>A0A1G6YYR5_9BACT</name>
<dbReference type="GO" id="GO:0005737">
    <property type="term" value="C:cytoplasm"/>
    <property type="evidence" value="ECO:0007669"/>
    <property type="project" value="UniProtKB-ARBA"/>
</dbReference>
<dbReference type="RefSeq" id="WP_092076234.1">
    <property type="nucleotide sequence ID" value="NZ_CALFZY010000007.1"/>
</dbReference>
<dbReference type="AlphaFoldDB" id="A0A1G6YYR5"/>
<evidence type="ECO:0000256" key="3">
    <source>
        <dbReference type="ARBA" id="ARBA00023274"/>
    </source>
</evidence>
<sequence>MRTYETIFIVDPRVAGDDYSTLLEKYKGVLAAESAELLKCAEWGTKRLAYPVKKHEQGTYVLMNYKAGNAVVKEFERRMRIDDAVIKFQTVVLDGELDLSAPTAVVADEDAVADDDDEEDAE</sequence>
<accession>A0A1G6YYR5</accession>
<dbReference type="OrthoDB" id="9812702at2"/>
<keyword evidence="6" id="KW-0694">RNA-binding</keyword>
<evidence type="ECO:0000256" key="1">
    <source>
        <dbReference type="ARBA" id="ARBA00009512"/>
    </source>
</evidence>
<gene>
    <name evidence="6" type="primary">rpsF</name>
    <name evidence="7" type="ORF">SAMN05661003_102202</name>
</gene>
<evidence type="ECO:0000313" key="8">
    <source>
        <dbReference type="Proteomes" id="UP000243205"/>
    </source>
</evidence>
<evidence type="ECO:0000256" key="5">
    <source>
        <dbReference type="ARBA" id="ARBA00035294"/>
    </source>
</evidence>
<evidence type="ECO:0000256" key="6">
    <source>
        <dbReference type="HAMAP-Rule" id="MF_00360"/>
    </source>
</evidence>
<dbReference type="InterPro" id="IPR020814">
    <property type="entry name" value="Ribosomal_S6_plastid/chlpt"/>
</dbReference>
<comment type="similarity">
    <text evidence="1 6">Belongs to the bacterial ribosomal protein bS6 family.</text>
</comment>
<evidence type="ECO:0000256" key="4">
    <source>
        <dbReference type="ARBA" id="ARBA00035104"/>
    </source>
</evidence>
<dbReference type="PANTHER" id="PTHR21011:SF1">
    <property type="entry name" value="SMALL RIBOSOMAL SUBUNIT PROTEIN BS6M"/>
    <property type="match status" value="1"/>
</dbReference>
<proteinExistence type="inferred from homology"/>
<evidence type="ECO:0000256" key="2">
    <source>
        <dbReference type="ARBA" id="ARBA00022980"/>
    </source>
</evidence>
<dbReference type="InterPro" id="IPR035980">
    <property type="entry name" value="Ribosomal_bS6_sf"/>
</dbReference>
<dbReference type="PANTHER" id="PTHR21011">
    <property type="entry name" value="MITOCHONDRIAL 28S RIBOSOMAL PROTEIN S6"/>
    <property type="match status" value="1"/>
</dbReference>